<dbReference type="PANTHER" id="PTHR45526:SF1">
    <property type="entry name" value="TRANSCRIPTIONAL REGULATORY PROTEIN DCUR-RELATED"/>
    <property type="match status" value="1"/>
</dbReference>
<evidence type="ECO:0000259" key="2">
    <source>
        <dbReference type="PROSITE" id="PS50110"/>
    </source>
</evidence>
<reference evidence="3 4" key="1">
    <citation type="journal article" date="2015" name="ISME J.">
        <title>Genomic and phenotypic differentiation among Methanosarcina mazei populations from Columbia River sediment.</title>
        <authorList>
            <person name="Youngblut N.D."/>
            <person name="Wirth J.S."/>
            <person name="Henriksen J.R."/>
            <person name="Smith M."/>
            <person name="Simon H."/>
            <person name="Metcalf W.W."/>
            <person name="Whitaker R.J."/>
        </authorList>
    </citation>
    <scope>NUCLEOTIDE SEQUENCE [LARGE SCALE GENOMIC DNA]</scope>
    <source>
        <strain evidence="3 4">1.H.A.2.7</strain>
    </source>
</reference>
<dbReference type="Proteomes" id="UP000034692">
    <property type="component" value="Unassembled WGS sequence"/>
</dbReference>
<dbReference type="InterPro" id="IPR051271">
    <property type="entry name" value="2C-system_Tx_regulators"/>
</dbReference>
<dbReference type="EMBL" id="JJQO01000295">
    <property type="protein sequence ID" value="KKH60506.1"/>
    <property type="molecule type" value="Genomic_DNA"/>
</dbReference>
<dbReference type="CDD" id="cd19925">
    <property type="entry name" value="REC_citrate_TCS"/>
    <property type="match status" value="1"/>
</dbReference>
<sequence>MINVLIVEDDPMVAELNKMYVETVAGFKVKGVASTGEKALEYLYNKNIDLVILDIYMPKMDGLSLFKKMRADGILTDVILVTAAHEVEHIDSALKLGAIDYLIKPFQYERLKASLENYLNRRLILQQKDDFQQKDIDKIT</sequence>
<dbReference type="Pfam" id="PF00072">
    <property type="entry name" value="Response_reg"/>
    <property type="match status" value="1"/>
</dbReference>
<feature type="domain" description="Response regulatory" evidence="2">
    <location>
        <begin position="3"/>
        <end position="119"/>
    </location>
</feature>
<keyword evidence="1" id="KW-0597">Phosphoprotein</keyword>
<comment type="caution">
    <text evidence="3">The sequence shown here is derived from an EMBL/GenBank/DDBJ whole genome shotgun (WGS) entry which is preliminary data.</text>
</comment>
<dbReference type="PANTHER" id="PTHR45526">
    <property type="entry name" value="TRANSCRIPTIONAL REGULATORY PROTEIN DPIA"/>
    <property type="match status" value="1"/>
</dbReference>
<dbReference type="InterPro" id="IPR011006">
    <property type="entry name" value="CheY-like_superfamily"/>
</dbReference>
<evidence type="ECO:0000256" key="1">
    <source>
        <dbReference type="PROSITE-ProRule" id="PRU00169"/>
    </source>
</evidence>
<dbReference type="RefSeq" id="WP_048042596.1">
    <property type="nucleotide sequence ID" value="NZ_JJQO01000295.1"/>
</dbReference>
<accession>A0A0F8S0Y6</accession>
<evidence type="ECO:0000313" key="3">
    <source>
        <dbReference type="EMBL" id="KKH60506.1"/>
    </source>
</evidence>
<dbReference type="AlphaFoldDB" id="A0A0F8S0Y6"/>
<proteinExistence type="predicted"/>
<protein>
    <recommendedName>
        <fullName evidence="2">Response regulatory domain-containing protein</fullName>
    </recommendedName>
</protein>
<dbReference type="InterPro" id="IPR001789">
    <property type="entry name" value="Sig_transdc_resp-reg_receiver"/>
</dbReference>
<dbReference type="GO" id="GO:0000156">
    <property type="term" value="F:phosphorelay response regulator activity"/>
    <property type="evidence" value="ECO:0007669"/>
    <property type="project" value="TreeGrafter"/>
</dbReference>
<dbReference type="SMART" id="SM00448">
    <property type="entry name" value="REC"/>
    <property type="match status" value="1"/>
</dbReference>
<organism evidence="3 4">
    <name type="scientific">Methanosarcina mazei</name>
    <name type="common">Methanosarcina frisia</name>
    <dbReference type="NCBI Taxonomy" id="2209"/>
    <lineage>
        <taxon>Archaea</taxon>
        <taxon>Methanobacteriati</taxon>
        <taxon>Methanobacteriota</taxon>
        <taxon>Stenosarchaea group</taxon>
        <taxon>Methanomicrobia</taxon>
        <taxon>Methanosarcinales</taxon>
        <taxon>Methanosarcinaceae</taxon>
        <taxon>Methanosarcina</taxon>
    </lineage>
</organism>
<dbReference type="PROSITE" id="PS50110">
    <property type="entry name" value="RESPONSE_REGULATORY"/>
    <property type="match status" value="1"/>
</dbReference>
<evidence type="ECO:0000313" key="4">
    <source>
        <dbReference type="Proteomes" id="UP000034692"/>
    </source>
</evidence>
<feature type="modified residue" description="4-aspartylphosphate" evidence="1">
    <location>
        <position position="54"/>
    </location>
</feature>
<dbReference type="SUPFAM" id="SSF52172">
    <property type="entry name" value="CheY-like"/>
    <property type="match status" value="1"/>
</dbReference>
<dbReference type="Gene3D" id="3.40.50.2300">
    <property type="match status" value="1"/>
</dbReference>
<feature type="non-terminal residue" evidence="3">
    <location>
        <position position="140"/>
    </location>
</feature>
<gene>
    <name evidence="3" type="ORF">DU75_10415</name>
</gene>
<name>A0A0F8S0Y6_METMZ</name>